<dbReference type="Proteomes" id="UP000664218">
    <property type="component" value="Unassembled WGS sequence"/>
</dbReference>
<dbReference type="AlphaFoldDB" id="A0A939KKG1"/>
<dbReference type="InterPro" id="IPR029032">
    <property type="entry name" value="AhpD-like"/>
</dbReference>
<evidence type="ECO:0000313" key="2">
    <source>
        <dbReference type="Proteomes" id="UP000664218"/>
    </source>
</evidence>
<sequence>MKDKAYIRPPDKIPFYIKLGLMVSKKVTKKDLLVPKLLAWYPKVAISSGVMESLVAHGKKDLSPRILQLVRMQASILPACPFCIDMNSFEYDRKNISEEEISALAGRIPLEEVTTFTRPERLAVAYTKLISETPVMIQESFMAEIKSAFTEREIVILASTAAQVNYWARLISALGVPPAGFTDRCDF</sequence>
<dbReference type="SUPFAM" id="SSF69118">
    <property type="entry name" value="AhpD-like"/>
    <property type="match status" value="1"/>
</dbReference>
<keyword evidence="2" id="KW-1185">Reference proteome</keyword>
<comment type="caution">
    <text evidence="1">The sequence shown here is derived from an EMBL/GenBank/DDBJ whole genome shotgun (WGS) entry which is preliminary data.</text>
</comment>
<organism evidence="1 2">
    <name type="scientific">Proteiniclasticum aestuarii</name>
    <dbReference type="NCBI Taxonomy" id="2817862"/>
    <lineage>
        <taxon>Bacteria</taxon>
        <taxon>Bacillati</taxon>
        <taxon>Bacillota</taxon>
        <taxon>Clostridia</taxon>
        <taxon>Eubacteriales</taxon>
        <taxon>Clostridiaceae</taxon>
        <taxon>Proteiniclasticum</taxon>
    </lineage>
</organism>
<accession>A0A939KKG1</accession>
<proteinExistence type="predicted"/>
<dbReference type="RefSeq" id="WP_207599192.1">
    <property type="nucleotide sequence ID" value="NZ_JAFNJU010000004.1"/>
</dbReference>
<name>A0A939KKG1_9CLOT</name>
<dbReference type="PANTHER" id="PTHR34846:SF10">
    <property type="entry name" value="CYTOPLASMIC PROTEIN"/>
    <property type="match status" value="1"/>
</dbReference>
<dbReference type="Gene3D" id="1.20.1290.10">
    <property type="entry name" value="AhpD-like"/>
    <property type="match status" value="1"/>
</dbReference>
<dbReference type="EMBL" id="JAFNJU010000004">
    <property type="protein sequence ID" value="MBO1264675.1"/>
    <property type="molecule type" value="Genomic_DNA"/>
</dbReference>
<gene>
    <name evidence="1" type="ORF">J3A84_06495</name>
</gene>
<protein>
    <submittedName>
        <fullName evidence="1">Carboxymuconolactone decarboxylase family protein</fullName>
    </submittedName>
</protein>
<reference evidence="1" key="1">
    <citation type="submission" date="2021-03" db="EMBL/GenBank/DDBJ databases">
        <title>Proteiniclasticum marinus sp. nov., isolated from tidal flat sediment.</title>
        <authorList>
            <person name="Namirimu T."/>
            <person name="Yang J.-A."/>
            <person name="Yang S.-H."/>
            <person name="Kim Y.-J."/>
            <person name="Kwon K.K."/>
        </authorList>
    </citation>
    <scope>NUCLEOTIDE SEQUENCE</scope>
    <source>
        <strain evidence="1">SCR006</strain>
    </source>
</reference>
<evidence type="ECO:0000313" key="1">
    <source>
        <dbReference type="EMBL" id="MBO1264675.1"/>
    </source>
</evidence>
<dbReference type="PANTHER" id="PTHR34846">
    <property type="entry name" value="4-CARBOXYMUCONOLACTONE DECARBOXYLASE FAMILY PROTEIN (AFU_ORTHOLOGUE AFUA_6G11590)"/>
    <property type="match status" value="1"/>
</dbReference>